<comment type="caution">
    <text evidence="17">The sequence shown here is derived from an EMBL/GenBank/DDBJ whole genome shotgun (WGS) entry which is preliminary data.</text>
</comment>
<keyword evidence="5" id="KW-0597">Phosphoprotein</keyword>
<dbReference type="Gene3D" id="1.10.287.130">
    <property type="match status" value="1"/>
</dbReference>
<keyword evidence="6" id="KW-0808">Transferase</keyword>
<reference evidence="17" key="2">
    <citation type="journal article" date="2021" name="PeerJ">
        <title>Extensive microbial diversity within the chicken gut microbiome revealed by metagenomics and culture.</title>
        <authorList>
            <person name="Gilroy R."/>
            <person name="Ravi A."/>
            <person name="Getino M."/>
            <person name="Pursley I."/>
            <person name="Horton D.L."/>
            <person name="Alikhan N.F."/>
            <person name="Baker D."/>
            <person name="Gharbi K."/>
            <person name="Hall N."/>
            <person name="Watson M."/>
            <person name="Adriaenssens E.M."/>
            <person name="Foster-Nyarko E."/>
            <person name="Jarju S."/>
            <person name="Secka A."/>
            <person name="Antonio M."/>
            <person name="Oren A."/>
            <person name="Chaudhuri R.R."/>
            <person name="La Ragione R."/>
            <person name="Hildebrand F."/>
            <person name="Pallen M.J."/>
        </authorList>
    </citation>
    <scope>NUCLEOTIDE SEQUENCE</scope>
    <source>
        <strain evidence="17">ChiW13-3771</strain>
    </source>
</reference>
<dbReference type="InterPro" id="IPR003661">
    <property type="entry name" value="HisK_dim/P_dom"/>
</dbReference>
<dbReference type="PROSITE" id="PS50109">
    <property type="entry name" value="HIS_KIN"/>
    <property type="match status" value="1"/>
</dbReference>
<feature type="transmembrane region" description="Helical" evidence="14">
    <location>
        <begin position="159"/>
        <end position="184"/>
    </location>
</feature>
<comment type="catalytic activity">
    <reaction evidence="1">
        <text>ATP + protein L-histidine = ADP + protein N-phospho-L-histidine.</text>
        <dbReference type="EC" id="2.7.13.3"/>
    </reaction>
</comment>
<keyword evidence="4" id="KW-1003">Cell membrane</keyword>
<dbReference type="CDD" id="cd00082">
    <property type="entry name" value="HisKA"/>
    <property type="match status" value="1"/>
</dbReference>
<dbReference type="InterPro" id="IPR004358">
    <property type="entry name" value="Sig_transdc_His_kin-like_C"/>
</dbReference>
<dbReference type="EMBL" id="DVHN01000090">
    <property type="protein sequence ID" value="HIR88762.1"/>
    <property type="molecule type" value="Genomic_DNA"/>
</dbReference>
<dbReference type="EC" id="2.7.13.3" evidence="3"/>
<organism evidence="17 18">
    <name type="scientific">Candidatus Fimimorpha faecalis</name>
    <dbReference type="NCBI Taxonomy" id="2840824"/>
    <lineage>
        <taxon>Bacteria</taxon>
        <taxon>Bacillati</taxon>
        <taxon>Bacillota</taxon>
        <taxon>Clostridia</taxon>
        <taxon>Eubacteriales</taxon>
        <taxon>Candidatus Fimimorpha</taxon>
    </lineage>
</organism>
<accession>A0A9D1EE76</accession>
<evidence type="ECO:0000313" key="18">
    <source>
        <dbReference type="Proteomes" id="UP000824201"/>
    </source>
</evidence>
<dbReference type="CDD" id="cd06225">
    <property type="entry name" value="HAMP"/>
    <property type="match status" value="1"/>
</dbReference>
<dbReference type="InterPro" id="IPR003594">
    <property type="entry name" value="HATPase_dom"/>
</dbReference>
<keyword evidence="13 14" id="KW-0472">Membrane</keyword>
<comment type="subcellular location">
    <subcellularLocation>
        <location evidence="2">Cell membrane</location>
        <topology evidence="2">Multi-pass membrane protein</topology>
    </subcellularLocation>
</comment>
<dbReference type="Pfam" id="PF00512">
    <property type="entry name" value="HisKA"/>
    <property type="match status" value="1"/>
</dbReference>
<dbReference type="Proteomes" id="UP000824201">
    <property type="component" value="Unassembled WGS sequence"/>
</dbReference>
<keyword evidence="10" id="KW-0067">ATP-binding</keyword>
<dbReference type="Pfam" id="PF00672">
    <property type="entry name" value="HAMP"/>
    <property type="match status" value="1"/>
</dbReference>
<dbReference type="AlphaFoldDB" id="A0A9D1EE76"/>
<keyword evidence="7 14" id="KW-0812">Transmembrane</keyword>
<sequence length="473" mass="54511">MSLKKRMFRDNMIILFLALLTLMFIALAVVAVFEDALLKDFESMDNAKLDENVTSIMQIMEQESTTNWDALEQKLEEYDYELLVLKNGTMVYGNFGEEQEELLQSFDEETDIGTGSGVELFYHKKTTIVGKYIQDSGEYAMAVHFLGEKWWLSSFRHSFSVFFIVFIIIGAAAIGVILIFSSFFTKILRDRIMEPLEALIEGAKRIQNGNLKEEIYYRGDEEFENVCNTFNAMQRTMLEDGKRRRKDEKARTDMVTGISHDLRTPLTSIQGYIKGILDGVADTEEKKQIYLQTAYEATKEMNILLQKLFDFSRLESGQMPFHKIKGDLAEFTAAYVAQKELVIDSNRVNISLTKEAEVLPEIYMDIEQIKRIFDNLLENSMKYVNADPIKIRIYIYEEGSYVVLRWKDNGDGVAEEKLGNIFEKFYRCDEARTKKGSGVGLYVVKYIVEQHGGKVTAKNENGLMFQLYFPRGD</sequence>
<evidence type="ECO:0000256" key="1">
    <source>
        <dbReference type="ARBA" id="ARBA00000085"/>
    </source>
</evidence>
<dbReference type="SMART" id="SM00387">
    <property type="entry name" value="HATPase_c"/>
    <property type="match status" value="1"/>
</dbReference>
<dbReference type="InterPro" id="IPR050398">
    <property type="entry name" value="HssS/ArlS-like"/>
</dbReference>
<dbReference type="PANTHER" id="PTHR45528">
    <property type="entry name" value="SENSOR HISTIDINE KINASE CPXA"/>
    <property type="match status" value="1"/>
</dbReference>
<dbReference type="SMART" id="SM00388">
    <property type="entry name" value="HisKA"/>
    <property type="match status" value="1"/>
</dbReference>
<evidence type="ECO:0000256" key="10">
    <source>
        <dbReference type="ARBA" id="ARBA00022840"/>
    </source>
</evidence>
<dbReference type="GO" id="GO:0000155">
    <property type="term" value="F:phosphorelay sensor kinase activity"/>
    <property type="evidence" value="ECO:0007669"/>
    <property type="project" value="InterPro"/>
</dbReference>
<dbReference type="PRINTS" id="PR00344">
    <property type="entry name" value="BCTRLSENSOR"/>
</dbReference>
<dbReference type="InterPro" id="IPR005467">
    <property type="entry name" value="His_kinase_dom"/>
</dbReference>
<evidence type="ECO:0000256" key="4">
    <source>
        <dbReference type="ARBA" id="ARBA00022475"/>
    </source>
</evidence>
<dbReference type="CDD" id="cd00075">
    <property type="entry name" value="HATPase"/>
    <property type="match status" value="1"/>
</dbReference>
<evidence type="ECO:0000259" key="15">
    <source>
        <dbReference type="PROSITE" id="PS50109"/>
    </source>
</evidence>
<name>A0A9D1EE76_9FIRM</name>
<feature type="domain" description="HAMP" evidence="16">
    <location>
        <begin position="190"/>
        <end position="242"/>
    </location>
</feature>
<keyword evidence="9 17" id="KW-0418">Kinase</keyword>
<gene>
    <name evidence="17" type="ORF">IAC96_07420</name>
</gene>
<dbReference type="Gene3D" id="6.10.340.10">
    <property type="match status" value="1"/>
</dbReference>
<proteinExistence type="predicted"/>
<dbReference type="InterPro" id="IPR036890">
    <property type="entry name" value="HATPase_C_sf"/>
</dbReference>
<reference evidence="17" key="1">
    <citation type="submission" date="2020-10" db="EMBL/GenBank/DDBJ databases">
        <authorList>
            <person name="Gilroy R."/>
        </authorList>
    </citation>
    <scope>NUCLEOTIDE SEQUENCE</scope>
    <source>
        <strain evidence="17">ChiW13-3771</strain>
    </source>
</reference>
<keyword evidence="12" id="KW-0902">Two-component regulatory system</keyword>
<evidence type="ECO:0000256" key="8">
    <source>
        <dbReference type="ARBA" id="ARBA00022741"/>
    </source>
</evidence>
<evidence type="ECO:0000256" key="3">
    <source>
        <dbReference type="ARBA" id="ARBA00012438"/>
    </source>
</evidence>
<evidence type="ECO:0000256" key="14">
    <source>
        <dbReference type="SAM" id="Phobius"/>
    </source>
</evidence>
<dbReference type="PANTHER" id="PTHR45528:SF1">
    <property type="entry name" value="SENSOR HISTIDINE KINASE CPXA"/>
    <property type="match status" value="1"/>
</dbReference>
<dbReference type="Pfam" id="PF02518">
    <property type="entry name" value="HATPase_c"/>
    <property type="match status" value="1"/>
</dbReference>
<dbReference type="PROSITE" id="PS50885">
    <property type="entry name" value="HAMP"/>
    <property type="match status" value="1"/>
</dbReference>
<feature type="domain" description="Histidine kinase" evidence="15">
    <location>
        <begin position="257"/>
        <end position="473"/>
    </location>
</feature>
<dbReference type="SUPFAM" id="SSF55874">
    <property type="entry name" value="ATPase domain of HSP90 chaperone/DNA topoisomerase II/histidine kinase"/>
    <property type="match status" value="1"/>
</dbReference>
<dbReference type="GO" id="GO:0005886">
    <property type="term" value="C:plasma membrane"/>
    <property type="evidence" value="ECO:0007669"/>
    <property type="project" value="UniProtKB-SubCell"/>
</dbReference>
<evidence type="ECO:0000256" key="7">
    <source>
        <dbReference type="ARBA" id="ARBA00022692"/>
    </source>
</evidence>
<dbReference type="Gene3D" id="3.30.565.10">
    <property type="entry name" value="Histidine kinase-like ATPase, C-terminal domain"/>
    <property type="match status" value="1"/>
</dbReference>
<evidence type="ECO:0000256" key="5">
    <source>
        <dbReference type="ARBA" id="ARBA00022553"/>
    </source>
</evidence>
<protein>
    <recommendedName>
        <fullName evidence="3">histidine kinase</fullName>
        <ecNumber evidence="3">2.7.13.3</ecNumber>
    </recommendedName>
</protein>
<keyword evidence="11 14" id="KW-1133">Transmembrane helix</keyword>
<evidence type="ECO:0000256" key="9">
    <source>
        <dbReference type="ARBA" id="ARBA00022777"/>
    </source>
</evidence>
<dbReference type="GO" id="GO:0005524">
    <property type="term" value="F:ATP binding"/>
    <property type="evidence" value="ECO:0007669"/>
    <property type="project" value="UniProtKB-KW"/>
</dbReference>
<dbReference type="InterPro" id="IPR003660">
    <property type="entry name" value="HAMP_dom"/>
</dbReference>
<keyword evidence="8" id="KW-0547">Nucleotide-binding</keyword>
<feature type="transmembrane region" description="Helical" evidence="14">
    <location>
        <begin position="12"/>
        <end position="33"/>
    </location>
</feature>
<evidence type="ECO:0000256" key="12">
    <source>
        <dbReference type="ARBA" id="ARBA00023012"/>
    </source>
</evidence>
<dbReference type="InterPro" id="IPR036097">
    <property type="entry name" value="HisK_dim/P_sf"/>
</dbReference>
<evidence type="ECO:0000256" key="11">
    <source>
        <dbReference type="ARBA" id="ARBA00022989"/>
    </source>
</evidence>
<evidence type="ECO:0000256" key="13">
    <source>
        <dbReference type="ARBA" id="ARBA00023136"/>
    </source>
</evidence>
<dbReference type="SUPFAM" id="SSF158472">
    <property type="entry name" value="HAMP domain-like"/>
    <property type="match status" value="1"/>
</dbReference>
<evidence type="ECO:0000259" key="16">
    <source>
        <dbReference type="PROSITE" id="PS50885"/>
    </source>
</evidence>
<evidence type="ECO:0000313" key="17">
    <source>
        <dbReference type="EMBL" id="HIR88762.1"/>
    </source>
</evidence>
<dbReference type="SUPFAM" id="SSF47384">
    <property type="entry name" value="Homodimeric domain of signal transducing histidine kinase"/>
    <property type="match status" value="1"/>
</dbReference>
<evidence type="ECO:0000256" key="2">
    <source>
        <dbReference type="ARBA" id="ARBA00004651"/>
    </source>
</evidence>
<evidence type="ECO:0000256" key="6">
    <source>
        <dbReference type="ARBA" id="ARBA00022679"/>
    </source>
</evidence>